<evidence type="ECO:0000313" key="2">
    <source>
        <dbReference type="EMBL" id="GAG38613.1"/>
    </source>
</evidence>
<dbReference type="EMBL" id="BARS01048634">
    <property type="protein sequence ID" value="GAG38613.1"/>
    <property type="molecule type" value="Genomic_DNA"/>
</dbReference>
<keyword evidence="1" id="KW-1133">Transmembrane helix</keyword>
<feature type="transmembrane region" description="Helical" evidence="1">
    <location>
        <begin position="39"/>
        <end position="56"/>
    </location>
</feature>
<name>X0XPP9_9ZZZZ</name>
<keyword evidence="1" id="KW-0472">Membrane</keyword>
<reference evidence="2" key="1">
    <citation type="journal article" date="2014" name="Front. Microbiol.">
        <title>High frequency of phylogenetically diverse reductive dehalogenase-homologous genes in deep subseafloor sedimentary metagenomes.</title>
        <authorList>
            <person name="Kawai M."/>
            <person name="Futagami T."/>
            <person name="Toyoda A."/>
            <person name="Takaki Y."/>
            <person name="Nishi S."/>
            <person name="Hori S."/>
            <person name="Arai W."/>
            <person name="Tsubouchi T."/>
            <person name="Morono Y."/>
            <person name="Uchiyama I."/>
            <person name="Ito T."/>
            <person name="Fujiyama A."/>
            <person name="Inagaki F."/>
            <person name="Takami H."/>
        </authorList>
    </citation>
    <scope>NUCLEOTIDE SEQUENCE</scope>
    <source>
        <strain evidence="2">Expedition CK06-06</strain>
    </source>
</reference>
<sequence length="164" mass="17954">MREASWGELFGPPRRPFLEPEEPPREPTGLRVLLSWEDWLTFAIVLVVFLSVVSSINGAHWVEEMPSLYPIALLGLLLGLALSRLRWPEVLIHPVALLVGAAGVLAQILAVVPGGGVRDRFETLVERMDAWFGAALGGGISNDSLPFIIMVVGLTWLAAYLSSW</sequence>
<keyword evidence="1" id="KW-0812">Transmembrane</keyword>
<protein>
    <submittedName>
        <fullName evidence="2">Uncharacterized protein</fullName>
    </submittedName>
</protein>
<dbReference type="AlphaFoldDB" id="X0XPP9"/>
<feature type="non-terminal residue" evidence="2">
    <location>
        <position position="164"/>
    </location>
</feature>
<gene>
    <name evidence="2" type="ORF">S01H1_72854</name>
</gene>
<evidence type="ECO:0000256" key="1">
    <source>
        <dbReference type="SAM" id="Phobius"/>
    </source>
</evidence>
<feature type="transmembrane region" description="Helical" evidence="1">
    <location>
        <begin position="68"/>
        <end position="85"/>
    </location>
</feature>
<feature type="transmembrane region" description="Helical" evidence="1">
    <location>
        <begin position="91"/>
        <end position="112"/>
    </location>
</feature>
<accession>X0XPP9</accession>
<comment type="caution">
    <text evidence="2">The sequence shown here is derived from an EMBL/GenBank/DDBJ whole genome shotgun (WGS) entry which is preliminary data.</text>
</comment>
<proteinExistence type="predicted"/>
<organism evidence="2">
    <name type="scientific">marine sediment metagenome</name>
    <dbReference type="NCBI Taxonomy" id="412755"/>
    <lineage>
        <taxon>unclassified sequences</taxon>
        <taxon>metagenomes</taxon>
        <taxon>ecological metagenomes</taxon>
    </lineage>
</organism>